<proteinExistence type="predicted"/>
<name>A0A0A0RPD9_9CAUD</name>
<protein>
    <submittedName>
        <fullName evidence="1">Uncharacterized protein</fullName>
    </submittedName>
</protein>
<sequence>MQLDSFATQYLKDLQRRVNEARAKVGLKPLTQSQLVGELIEQAATQSTLFVGSVFVRK</sequence>
<dbReference type="Proteomes" id="UP000030205">
    <property type="component" value="Segment"/>
</dbReference>
<accession>A0A0A0RPD9</accession>
<keyword evidence="2" id="KW-1185">Reference proteome</keyword>
<dbReference type="GeneID" id="24608675"/>
<dbReference type="RefSeq" id="YP_009152008.1">
    <property type="nucleotide sequence ID" value="NC_027378.1"/>
</dbReference>
<evidence type="ECO:0000313" key="1">
    <source>
        <dbReference type="EMBL" id="AIW03927.1"/>
    </source>
</evidence>
<gene>
    <name evidence="1" type="ORF">CPT_Seurat64</name>
</gene>
<reference evidence="1 2" key="1">
    <citation type="submission" date="2014-07" db="EMBL/GenBank/DDBJ databases">
        <title>The Complete Genome of Enterotoxigenic Escherichia coli Siphophage Seurat.</title>
        <authorList>
            <person name="Doan D.P."/>
            <person name="Lessor L.E."/>
            <person name="Hernandez A.C."/>
            <person name="Everett G.F.K."/>
        </authorList>
    </citation>
    <scope>NUCLEOTIDE SEQUENCE [LARGE SCALE GENOMIC DNA]</scope>
</reference>
<dbReference type="EMBL" id="KM236243">
    <property type="protein sequence ID" value="AIW03927.1"/>
    <property type="molecule type" value="Genomic_DNA"/>
</dbReference>
<evidence type="ECO:0000313" key="2">
    <source>
        <dbReference type="Proteomes" id="UP000030205"/>
    </source>
</evidence>
<organism evidence="1 2">
    <name type="scientific">Escherichia phage Seurat</name>
    <dbReference type="NCBI Taxonomy" id="1540098"/>
    <lineage>
        <taxon>Viruses</taxon>
        <taxon>Duplodnaviria</taxon>
        <taxon>Heunggongvirae</taxon>
        <taxon>Uroviricota</taxon>
        <taxon>Caudoviricetes</taxon>
        <taxon>Queuovirinae</taxon>
        <taxon>Seuratvirus</taxon>
        <taxon>Seuratvirus seurat</taxon>
    </lineage>
</organism>
<dbReference type="KEGG" id="vg:24608675"/>